<feature type="transmembrane region" description="Helical" evidence="7">
    <location>
        <begin position="175"/>
        <end position="194"/>
    </location>
</feature>
<accession>A0A4Q7LK26</accession>
<feature type="transmembrane region" description="Helical" evidence="7">
    <location>
        <begin position="288"/>
        <end position="316"/>
    </location>
</feature>
<proteinExistence type="inferred from homology"/>
<evidence type="ECO:0000256" key="3">
    <source>
        <dbReference type="ARBA" id="ARBA00022475"/>
    </source>
</evidence>
<dbReference type="Pfam" id="PF13440">
    <property type="entry name" value="Polysacc_synt_3"/>
    <property type="match status" value="1"/>
</dbReference>
<comment type="subcellular location">
    <subcellularLocation>
        <location evidence="1">Cell membrane</location>
        <topology evidence="1">Multi-pass membrane protein</topology>
    </subcellularLocation>
</comment>
<dbReference type="InterPro" id="IPR050833">
    <property type="entry name" value="Poly_Biosynth_Transport"/>
</dbReference>
<feature type="transmembrane region" description="Helical" evidence="7">
    <location>
        <begin position="42"/>
        <end position="61"/>
    </location>
</feature>
<dbReference type="PANTHER" id="PTHR30250:SF10">
    <property type="entry name" value="LIPOPOLYSACCHARIDE BIOSYNTHESIS PROTEIN WZXC"/>
    <property type="match status" value="1"/>
</dbReference>
<dbReference type="Proteomes" id="UP000293433">
    <property type="component" value="Unassembled WGS sequence"/>
</dbReference>
<reference evidence="8 9" key="1">
    <citation type="submission" date="2019-02" db="EMBL/GenBank/DDBJ databases">
        <title>Genomic Encyclopedia of Type Strains, Phase IV (KMG-IV): sequencing the most valuable type-strain genomes for metagenomic binning, comparative biology and taxonomic classification.</title>
        <authorList>
            <person name="Goeker M."/>
        </authorList>
    </citation>
    <scope>NUCLEOTIDE SEQUENCE [LARGE SCALE GENOMIC DNA]</scope>
    <source>
        <strain evidence="8 9">DSM 10617</strain>
    </source>
</reference>
<keyword evidence="4 7" id="KW-0812">Transmembrane</keyword>
<evidence type="ECO:0000256" key="1">
    <source>
        <dbReference type="ARBA" id="ARBA00004651"/>
    </source>
</evidence>
<evidence type="ECO:0000256" key="2">
    <source>
        <dbReference type="ARBA" id="ARBA00007430"/>
    </source>
</evidence>
<feature type="transmembrane region" description="Helical" evidence="7">
    <location>
        <begin position="356"/>
        <end position="375"/>
    </location>
</feature>
<evidence type="ECO:0000256" key="7">
    <source>
        <dbReference type="SAM" id="Phobius"/>
    </source>
</evidence>
<sequence>MSSHPVALPRATLTLLAGALLAQALPLALGPWLARLYSPEDYGRYTTFAAVAANFAVVACARYDYALPMARDEAEADALLALAVRVLIGVIVLAGLIGALAGALGWLPHAGWLALAVGAAGAAQLGTMWATRRQRFLPLAVSRVVQHGGGALLQLLAGLALIGSVGLVIGPLLGALAGALLLALWGGGIAWRRVVAVDRERLREVAHRHREFPLLNTPHAFLGALQDTVTVALIGAWAGDPAVGLWGLALRYLKAPASLIGGAVSQALYPRLTGATSGADARRAVRQVIAVLGGIAAVIAVSLLLAGPALFAWAFGERWREAGELARALGPYIGLHFIASPMAVVTMAWQAQAWALRLALFGQLLFVLALGIGLWLGDLRGAGWCLSAAMSGYFGYYLYTLCTWSDPPVVAVTRTVPA</sequence>
<dbReference type="RefSeq" id="WP_130481754.1">
    <property type="nucleotide sequence ID" value="NZ_SGWV01000009.1"/>
</dbReference>
<dbReference type="AlphaFoldDB" id="A0A4Q7LK26"/>
<feature type="transmembrane region" description="Helical" evidence="7">
    <location>
        <begin position="151"/>
        <end position="169"/>
    </location>
</feature>
<feature type="transmembrane region" description="Helical" evidence="7">
    <location>
        <begin position="82"/>
        <end position="104"/>
    </location>
</feature>
<organism evidence="8 9">
    <name type="scientific">Sphaerotilus mobilis</name>
    <dbReference type="NCBI Taxonomy" id="47994"/>
    <lineage>
        <taxon>Bacteria</taxon>
        <taxon>Pseudomonadati</taxon>
        <taxon>Pseudomonadota</taxon>
        <taxon>Betaproteobacteria</taxon>
        <taxon>Burkholderiales</taxon>
        <taxon>Sphaerotilaceae</taxon>
        <taxon>Sphaerotilus</taxon>
    </lineage>
</organism>
<keyword evidence="3" id="KW-1003">Cell membrane</keyword>
<evidence type="ECO:0000256" key="4">
    <source>
        <dbReference type="ARBA" id="ARBA00022692"/>
    </source>
</evidence>
<comment type="caution">
    <text evidence="8">The sequence shown here is derived from an EMBL/GenBank/DDBJ whole genome shotgun (WGS) entry which is preliminary data.</text>
</comment>
<gene>
    <name evidence="8" type="ORF">EV685_1870</name>
</gene>
<dbReference type="PANTHER" id="PTHR30250">
    <property type="entry name" value="PST FAMILY PREDICTED COLANIC ACID TRANSPORTER"/>
    <property type="match status" value="1"/>
</dbReference>
<dbReference type="EMBL" id="SGWV01000009">
    <property type="protein sequence ID" value="RZS54393.1"/>
    <property type="molecule type" value="Genomic_DNA"/>
</dbReference>
<feature type="transmembrane region" description="Helical" evidence="7">
    <location>
        <begin position="110"/>
        <end position="130"/>
    </location>
</feature>
<dbReference type="GO" id="GO:0005886">
    <property type="term" value="C:plasma membrane"/>
    <property type="evidence" value="ECO:0007669"/>
    <property type="project" value="UniProtKB-SubCell"/>
</dbReference>
<feature type="transmembrane region" description="Helical" evidence="7">
    <location>
        <begin position="328"/>
        <end position="349"/>
    </location>
</feature>
<evidence type="ECO:0000256" key="6">
    <source>
        <dbReference type="ARBA" id="ARBA00023136"/>
    </source>
</evidence>
<keyword evidence="6 7" id="KW-0472">Membrane</keyword>
<keyword evidence="9" id="KW-1185">Reference proteome</keyword>
<name>A0A4Q7LK26_9BURK</name>
<comment type="similarity">
    <text evidence="2">Belongs to the polysaccharide synthase family.</text>
</comment>
<evidence type="ECO:0000313" key="9">
    <source>
        <dbReference type="Proteomes" id="UP000293433"/>
    </source>
</evidence>
<evidence type="ECO:0000313" key="8">
    <source>
        <dbReference type="EMBL" id="RZS54393.1"/>
    </source>
</evidence>
<protein>
    <submittedName>
        <fullName evidence="8">O-antigen/teichoic acid export membrane protein</fullName>
    </submittedName>
</protein>
<dbReference type="OrthoDB" id="3831435at2"/>
<keyword evidence="5 7" id="KW-1133">Transmembrane helix</keyword>
<feature type="transmembrane region" description="Helical" evidence="7">
    <location>
        <begin position="381"/>
        <end position="399"/>
    </location>
</feature>
<evidence type="ECO:0000256" key="5">
    <source>
        <dbReference type="ARBA" id="ARBA00022989"/>
    </source>
</evidence>